<proteinExistence type="inferred from homology"/>
<keyword evidence="3" id="KW-1003">Cell membrane</keyword>
<dbReference type="InterPro" id="IPR052157">
    <property type="entry name" value="BCAA_transport_permease"/>
</dbReference>
<evidence type="ECO:0000256" key="3">
    <source>
        <dbReference type="ARBA" id="ARBA00022475"/>
    </source>
</evidence>
<dbReference type="Pfam" id="PF02653">
    <property type="entry name" value="BPD_transp_2"/>
    <property type="match status" value="1"/>
</dbReference>
<comment type="caution">
    <text evidence="10">The sequence shown here is derived from an EMBL/GenBank/DDBJ whole genome shotgun (WGS) entry which is preliminary data.</text>
</comment>
<evidence type="ECO:0000313" key="11">
    <source>
        <dbReference type="Proteomes" id="UP001243757"/>
    </source>
</evidence>
<keyword evidence="4 9" id="KW-0812">Transmembrane</keyword>
<dbReference type="PANTHER" id="PTHR11795">
    <property type="entry name" value="BRANCHED-CHAIN AMINO ACID TRANSPORT SYSTEM PERMEASE PROTEIN LIVH"/>
    <property type="match status" value="1"/>
</dbReference>
<accession>A0ABT7F812</accession>
<reference evidence="10 11" key="1">
    <citation type="submission" date="2023-05" db="EMBL/GenBank/DDBJ databases">
        <title>Pseudodonghicola sp. nov.</title>
        <authorList>
            <person name="Huang J."/>
        </authorList>
    </citation>
    <scope>NUCLEOTIDE SEQUENCE [LARGE SCALE GENOMIC DNA]</scope>
    <source>
        <strain evidence="10 11">IC7</strain>
    </source>
</reference>
<feature type="transmembrane region" description="Helical" evidence="9">
    <location>
        <begin position="192"/>
        <end position="216"/>
    </location>
</feature>
<evidence type="ECO:0000256" key="8">
    <source>
        <dbReference type="ARBA" id="ARBA00037998"/>
    </source>
</evidence>
<dbReference type="InterPro" id="IPR001851">
    <property type="entry name" value="ABC_transp_permease"/>
</dbReference>
<comment type="subcellular location">
    <subcellularLocation>
        <location evidence="1">Cell membrane</location>
        <topology evidence="1">Multi-pass membrane protein</topology>
    </subcellularLocation>
</comment>
<feature type="transmembrane region" description="Helical" evidence="9">
    <location>
        <begin position="99"/>
        <end position="119"/>
    </location>
</feature>
<evidence type="ECO:0000256" key="5">
    <source>
        <dbReference type="ARBA" id="ARBA00022970"/>
    </source>
</evidence>
<keyword evidence="5" id="KW-0029">Amino-acid transport</keyword>
<evidence type="ECO:0000256" key="7">
    <source>
        <dbReference type="ARBA" id="ARBA00023136"/>
    </source>
</evidence>
<gene>
    <name evidence="10" type="ORF">QO033_23980</name>
</gene>
<name>A0ABT7F812_9RHOB</name>
<feature type="transmembrane region" description="Helical" evidence="9">
    <location>
        <begin position="6"/>
        <end position="29"/>
    </location>
</feature>
<evidence type="ECO:0000256" key="6">
    <source>
        <dbReference type="ARBA" id="ARBA00022989"/>
    </source>
</evidence>
<feature type="transmembrane region" description="Helical" evidence="9">
    <location>
        <begin position="265"/>
        <end position="282"/>
    </location>
</feature>
<evidence type="ECO:0000313" key="10">
    <source>
        <dbReference type="EMBL" id="MDK3020746.1"/>
    </source>
</evidence>
<keyword evidence="7 9" id="KW-0472">Membrane</keyword>
<feature type="transmembrane region" description="Helical" evidence="9">
    <location>
        <begin position="228"/>
        <end position="253"/>
    </location>
</feature>
<feature type="transmembrane region" description="Helical" evidence="9">
    <location>
        <begin position="65"/>
        <end position="87"/>
    </location>
</feature>
<sequence>MDVTIAILVTGLTNGALYALATLGLSLVWGSMGMLNMAHGSMLALGGYMVFTVAVSLGLPVWAGFIGAAAAGAVFGGLLYLGVVRPLLKAGGPGFETSVMIATVGIAIGLENALLLVYGGRPLPQPFAVPGSVQLGAGVMPWLNAVIVIVAFVVMAVMGYLIAKTKMGRAIRATAQNRDAALLMGVPVERTYLQVLGLAGALAGICGVLLSSITQLSPTLGADPMLKAFIMCVVAGLGNLPGAVIAAFGLALIEAAVQFALGARWGFPVLLMLVIAILIWRPNGLFGRAQIRRM</sequence>
<dbReference type="EMBL" id="JASNJD010000031">
    <property type="protein sequence ID" value="MDK3020746.1"/>
    <property type="molecule type" value="Genomic_DNA"/>
</dbReference>
<feature type="transmembrane region" description="Helical" evidence="9">
    <location>
        <begin position="41"/>
        <end position="59"/>
    </location>
</feature>
<dbReference type="RefSeq" id="WP_284483265.1">
    <property type="nucleotide sequence ID" value="NZ_JASNJD010000031.1"/>
</dbReference>
<dbReference type="Proteomes" id="UP001243757">
    <property type="component" value="Unassembled WGS sequence"/>
</dbReference>
<feature type="transmembrane region" description="Helical" evidence="9">
    <location>
        <begin position="139"/>
        <end position="163"/>
    </location>
</feature>
<evidence type="ECO:0000256" key="2">
    <source>
        <dbReference type="ARBA" id="ARBA00022448"/>
    </source>
</evidence>
<comment type="similarity">
    <text evidence="8">Belongs to the binding-protein-dependent transport system permease family. LivHM subfamily.</text>
</comment>
<evidence type="ECO:0000256" key="1">
    <source>
        <dbReference type="ARBA" id="ARBA00004651"/>
    </source>
</evidence>
<dbReference type="PANTHER" id="PTHR11795:SF447">
    <property type="entry name" value="ABC TRANSPORTER PERMEASE PROTEIN"/>
    <property type="match status" value="1"/>
</dbReference>
<protein>
    <submittedName>
        <fullName evidence="10">Branched-chain amino acid ABC transporter permease</fullName>
    </submittedName>
</protein>
<organism evidence="10 11">
    <name type="scientific">Pseudodonghicola flavimaris</name>
    <dbReference type="NCBI Taxonomy" id="3050036"/>
    <lineage>
        <taxon>Bacteria</taxon>
        <taxon>Pseudomonadati</taxon>
        <taxon>Pseudomonadota</taxon>
        <taxon>Alphaproteobacteria</taxon>
        <taxon>Rhodobacterales</taxon>
        <taxon>Paracoccaceae</taxon>
        <taxon>Pseudodonghicola</taxon>
    </lineage>
</organism>
<evidence type="ECO:0000256" key="9">
    <source>
        <dbReference type="SAM" id="Phobius"/>
    </source>
</evidence>
<dbReference type="CDD" id="cd06582">
    <property type="entry name" value="TM_PBP1_LivH_like"/>
    <property type="match status" value="1"/>
</dbReference>
<keyword evidence="6 9" id="KW-1133">Transmembrane helix</keyword>
<keyword evidence="2" id="KW-0813">Transport</keyword>
<keyword evidence="11" id="KW-1185">Reference proteome</keyword>
<evidence type="ECO:0000256" key="4">
    <source>
        <dbReference type="ARBA" id="ARBA00022692"/>
    </source>
</evidence>